<accession>A0A1F7J7F0</accession>
<dbReference type="InterPro" id="IPR011034">
    <property type="entry name" value="Formyl_transferase-like_C_sf"/>
</dbReference>
<dbReference type="InterPro" id="IPR036477">
    <property type="entry name" value="Formyl_transf_N_sf"/>
</dbReference>
<dbReference type="SUPFAM" id="SSF50486">
    <property type="entry name" value="FMT C-terminal domain-like"/>
    <property type="match status" value="1"/>
</dbReference>
<dbReference type="Gene3D" id="3.40.50.12230">
    <property type="match status" value="1"/>
</dbReference>
<dbReference type="PANTHER" id="PTHR11138:SF5">
    <property type="entry name" value="METHIONYL-TRNA FORMYLTRANSFERASE, MITOCHONDRIAL"/>
    <property type="match status" value="1"/>
</dbReference>
<dbReference type="HAMAP" id="MF_00182">
    <property type="entry name" value="Formyl_trans"/>
    <property type="match status" value="1"/>
</dbReference>
<dbReference type="Proteomes" id="UP000176480">
    <property type="component" value="Unassembled WGS sequence"/>
</dbReference>
<dbReference type="CDD" id="cd08646">
    <property type="entry name" value="FMT_core_Met-tRNA-FMT_N"/>
    <property type="match status" value="1"/>
</dbReference>
<keyword evidence="2" id="KW-0648">Protein biosynthesis</keyword>
<dbReference type="InterPro" id="IPR041711">
    <property type="entry name" value="Met-tRNA-FMT_N"/>
</dbReference>
<evidence type="ECO:0000313" key="4">
    <source>
        <dbReference type="EMBL" id="OGK51539.1"/>
    </source>
</evidence>
<dbReference type="GO" id="GO:0004479">
    <property type="term" value="F:methionyl-tRNA formyltransferase activity"/>
    <property type="evidence" value="ECO:0007669"/>
    <property type="project" value="UniProtKB-UniRule"/>
</dbReference>
<keyword evidence="2" id="KW-0808">Transferase</keyword>
<sequence length="314" mass="35894">MRRLKIVYFGTPSFSADFLEMILKDRALPVEVAAVVTQPDKPVGRKQILTPPPVKIVAEKYRLPVYNKLHVTRYMLHVDIGLVYAYGELIPQEILAQAKFGFWNIHPSLLPKYRGPSPIAYPLILGDSETGVTLMKMDEQLDHGSIVAQQKTPIMPHETRSDLETKLTIIGYQLFKRQIPKLIWDDTWQPQNHSLATHTRQLTKADGLIPFSVLQAALQGKNLAWKPAISAQYYKLHVLQLTTYYSLLATIFNLFRGLSPWPGLWTKVKIDGQTKRLKIIKIKIENLKMKIITVQLEGKKEVDFSTFNQAYGLF</sequence>
<comment type="function">
    <text evidence="2">Attaches a formyl group to the free amino group of methionyl-tRNA(fMet). The formyl group appears to play a dual role in the initiator identity of N-formylmethionyl-tRNA by promoting its recognition by IF2 and preventing the misappropriation of this tRNA by the elongation apparatus.</text>
</comment>
<feature type="domain" description="Formyl transferase N-terminal" evidence="3">
    <location>
        <begin position="5"/>
        <end position="175"/>
    </location>
</feature>
<evidence type="ECO:0000313" key="5">
    <source>
        <dbReference type="Proteomes" id="UP000176480"/>
    </source>
</evidence>
<protein>
    <recommendedName>
        <fullName evidence="1 2">Methionyl-tRNA formyltransferase</fullName>
        <ecNumber evidence="1 2">2.1.2.9</ecNumber>
    </recommendedName>
</protein>
<name>A0A1F7J7F0_9BACT</name>
<evidence type="ECO:0000256" key="2">
    <source>
        <dbReference type="HAMAP-Rule" id="MF_00182"/>
    </source>
</evidence>
<comment type="caution">
    <text evidence="4">The sequence shown here is derived from an EMBL/GenBank/DDBJ whole genome shotgun (WGS) entry which is preliminary data.</text>
</comment>
<feature type="binding site" evidence="2">
    <location>
        <begin position="108"/>
        <end position="111"/>
    </location>
    <ligand>
        <name>(6S)-5,6,7,8-tetrahydrofolate</name>
        <dbReference type="ChEBI" id="CHEBI:57453"/>
    </ligand>
</feature>
<comment type="similarity">
    <text evidence="2">Belongs to the Fmt family.</text>
</comment>
<organism evidence="4 5">
    <name type="scientific">Candidatus Roizmanbacteria bacterium RIFCSPLOWO2_01_FULL_41_22</name>
    <dbReference type="NCBI Taxonomy" id="1802067"/>
    <lineage>
        <taxon>Bacteria</taxon>
        <taxon>Candidatus Roizmaniibacteriota</taxon>
    </lineage>
</organism>
<dbReference type="InterPro" id="IPR005794">
    <property type="entry name" value="Fmt"/>
</dbReference>
<dbReference type="AlphaFoldDB" id="A0A1F7J7F0"/>
<dbReference type="GO" id="GO:0005829">
    <property type="term" value="C:cytosol"/>
    <property type="evidence" value="ECO:0007669"/>
    <property type="project" value="TreeGrafter"/>
</dbReference>
<comment type="catalytic activity">
    <reaction evidence="2">
        <text>L-methionyl-tRNA(fMet) + (6R)-10-formyltetrahydrofolate = N-formyl-L-methionyl-tRNA(fMet) + (6S)-5,6,7,8-tetrahydrofolate + H(+)</text>
        <dbReference type="Rhea" id="RHEA:24380"/>
        <dbReference type="Rhea" id="RHEA-COMP:9952"/>
        <dbReference type="Rhea" id="RHEA-COMP:9953"/>
        <dbReference type="ChEBI" id="CHEBI:15378"/>
        <dbReference type="ChEBI" id="CHEBI:57453"/>
        <dbReference type="ChEBI" id="CHEBI:78530"/>
        <dbReference type="ChEBI" id="CHEBI:78844"/>
        <dbReference type="ChEBI" id="CHEBI:195366"/>
        <dbReference type="EC" id="2.1.2.9"/>
    </reaction>
</comment>
<reference evidence="4 5" key="1">
    <citation type="journal article" date="2016" name="Nat. Commun.">
        <title>Thousands of microbial genomes shed light on interconnected biogeochemical processes in an aquifer system.</title>
        <authorList>
            <person name="Anantharaman K."/>
            <person name="Brown C.T."/>
            <person name="Hug L.A."/>
            <person name="Sharon I."/>
            <person name="Castelle C.J."/>
            <person name="Probst A.J."/>
            <person name="Thomas B.C."/>
            <person name="Singh A."/>
            <person name="Wilkins M.J."/>
            <person name="Karaoz U."/>
            <person name="Brodie E.L."/>
            <person name="Williams K.H."/>
            <person name="Hubbard S.S."/>
            <person name="Banfield J.F."/>
        </authorList>
    </citation>
    <scope>NUCLEOTIDE SEQUENCE [LARGE SCALE GENOMIC DNA]</scope>
</reference>
<dbReference type="STRING" id="1802067.A2966_04605"/>
<dbReference type="EMBL" id="MGAR01000026">
    <property type="protein sequence ID" value="OGK51539.1"/>
    <property type="molecule type" value="Genomic_DNA"/>
</dbReference>
<evidence type="ECO:0000259" key="3">
    <source>
        <dbReference type="Pfam" id="PF00551"/>
    </source>
</evidence>
<dbReference type="PROSITE" id="PS00373">
    <property type="entry name" value="GART"/>
    <property type="match status" value="1"/>
</dbReference>
<evidence type="ECO:0000256" key="1">
    <source>
        <dbReference type="ARBA" id="ARBA00012261"/>
    </source>
</evidence>
<proteinExistence type="inferred from homology"/>
<dbReference type="SUPFAM" id="SSF53328">
    <property type="entry name" value="Formyltransferase"/>
    <property type="match status" value="1"/>
</dbReference>
<dbReference type="PANTHER" id="PTHR11138">
    <property type="entry name" value="METHIONYL-TRNA FORMYLTRANSFERASE"/>
    <property type="match status" value="1"/>
</dbReference>
<dbReference type="EC" id="2.1.2.9" evidence="1 2"/>
<dbReference type="InterPro" id="IPR001555">
    <property type="entry name" value="GART_AS"/>
</dbReference>
<dbReference type="Pfam" id="PF00551">
    <property type="entry name" value="Formyl_trans_N"/>
    <property type="match status" value="1"/>
</dbReference>
<dbReference type="InterPro" id="IPR002376">
    <property type="entry name" value="Formyl_transf_N"/>
</dbReference>
<gene>
    <name evidence="2" type="primary">fmt</name>
    <name evidence="4" type="ORF">A2966_04605</name>
</gene>